<feature type="signal peptide" evidence="2">
    <location>
        <begin position="1"/>
        <end position="17"/>
    </location>
</feature>
<organism evidence="3 4">
    <name type="scientific">Peronospora belbahrii</name>
    <dbReference type="NCBI Taxonomy" id="622444"/>
    <lineage>
        <taxon>Eukaryota</taxon>
        <taxon>Sar</taxon>
        <taxon>Stramenopiles</taxon>
        <taxon>Oomycota</taxon>
        <taxon>Peronosporomycetes</taxon>
        <taxon>Peronosporales</taxon>
        <taxon>Peronosporaceae</taxon>
        <taxon>Peronospora</taxon>
    </lineage>
</organism>
<sequence>MIRKLFSLILAATFTVATEEVVSATVDRVTCSSLNGPYCSGFESGFTVAPLHATQNLDIEEEERKAAEAVKALKIEKVMKEYEKQVSASSDTNELDEDGILEILEKMLDKDINVLSKLEDKKKKKTNKMADLLALSGDDIVFETLQQMNGDEFKKLFEAALDGALLSIESVLQEVSPNALEDLRKTVRQLKAFDDYTSYTFQSLNESQLATIRSNFAKHRFDEMHQTFELLLSASNSRDRQIAFETAIFLFQLADDEANTLTE</sequence>
<gene>
    <name evidence="3" type="ORF">PBS001_LOCUS7298</name>
</gene>
<feature type="chain" id="PRO_5045705739" description="Nucleotide exchange factor SIL1" evidence="2">
    <location>
        <begin position="18"/>
        <end position="263"/>
    </location>
</feature>
<name>A0ABN8D7L2_9STRA</name>
<evidence type="ECO:0000313" key="4">
    <source>
        <dbReference type="Proteomes" id="UP001158986"/>
    </source>
</evidence>
<accession>A0ABN8D7L2</accession>
<reference evidence="3 4" key="1">
    <citation type="submission" date="2021-11" db="EMBL/GenBank/DDBJ databases">
        <authorList>
            <person name="Islam A."/>
            <person name="Islam S."/>
            <person name="Flora M.S."/>
            <person name="Rahman M."/>
            <person name="Ziaur R.M."/>
            <person name="Epstein J.H."/>
            <person name="Hassan M."/>
            <person name="Klassen M."/>
            <person name="Woodard K."/>
            <person name="Webb A."/>
            <person name="Webby R.J."/>
            <person name="El Zowalaty M.E."/>
        </authorList>
    </citation>
    <scope>NUCLEOTIDE SEQUENCE [LARGE SCALE GENOMIC DNA]</scope>
    <source>
        <strain evidence="3">Pbs1</strain>
    </source>
</reference>
<keyword evidence="1" id="KW-0175">Coiled coil</keyword>
<evidence type="ECO:0000256" key="1">
    <source>
        <dbReference type="SAM" id="Coils"/>
    </source>
</evidence>
<keyword evidence="4" id="KW-1185">Reference proteome</keyword>
<evidence type="ECO:0008006" key="5">
    <source>
        <dbReference type="Google" id="ProtNLM"/>
    </source>
</evidence>
<dbReference type="Proteomes" id="UP001158986">
    <property type="component" value="Unassembled WGS sequence"/>
</dbReference>
<dbReference type="EMBL" id="CAKLCB010000372">
    <property type="protein sequence ID" value="CAH0520833.1"/>
    <property type="molecule type" value="Genomic_DNA"/>
</dbReference>
<evidence type="ECO:0000313" key="3">
    <source>
        <dbReference type="EMBL" id="CAH0520833.1"/>
    </source>
</evidence>
<protein>
    <recommendedName>
        <fullName evidence="5">Nucleotide exchange factor SIL1</fullName>
    </recommendedName>
</protein>
<proteinExistence type="predicted"/>
<comment type="caution">
    <text evidence="3">The sequence shown here is derived from an EMBL/GenBank/DDBJ whole genome shotgun (WGS) entry which is preliminary data.</text>
</comment>
<keyword evidence="2" id="KW-0732">Signal</keyword>
<evidence type="ECO:0000256" key="2">
    <source>
        <dbReference type="SAM" id="SignalP"/>
    </source>
</evidence>
<feature type="coiled-coil region" evidence="1">
    <location>
        <begin position="101"/>
        <end position="135"/>
    </location>
</feature>